<name>A0A1G7WR40_9BURK</name>
<dbReference type="EMBL" id="FNCJ01000005">
    <property type="protein sequence ID" value="SDG74393.1"/>
    <property type="molecule type" value="Genomic_DNA"/>
</dbReference>
<organism evidence="1 2">
    <name type="scientific">Paraburkholderia phenazinium</name>
    <dbReference type="NCBI Taxonomy" id="60549"/>
    <lineage>
        <taxon>Bacteria</taxon>
        <taxon>Pseudomonadati</taxon>
        <taxon>Pseudomonadota</taxon>
        <taxon>Betaproteobacteria</taxon>
        <taxon>Burkholderiales</taxon>
        <taxon>Burkholderiaceae</taxon>
        <taxon>Paraburkholderia</taxon>
    </lineage>
</organism>
<protein>
    <submittedName>
        <fullName evidence="1">Uncharacterized protein</fullName>
    </submittedName>
</protein>
<dbReference type="OrthoDB" id="8902190at2"/>
<evidence type="ECO:0000313" key="1">
    <source>
        <dbReference type="EMBL" id="SDG74393.1"/>
    </source>
</evidence>
<proteinExistence type="predicted"/>
<accession>A0A1G7WR40</accession>
<dbReference type="RefSeq" id="WP_090684878.1">
    <property type="nucleotide sequence ID" value="NZ_FNCJ01000005.1"/>
</dbReference>
<sequence>MALYLHEPPNEDDDVVRLESWSIREFDGGGRHFVGFSLETHDGRVSTAITELDVEARTARTASGRRYELVGGSGYNSDAEYVFNRVKEIIGNGQPWKDISEQLIPGSRRPRQRIVWPEDEQ</sequence>
<evidence type="ECO:0000313" key="2">
    <source>
        <dbReference type="Proteomes" id="UP000199706"/>
    </source>
</evidence>
<reference evidence="1 2" key="1">
    <citation type="submission" date="2016-10" db="EMBL/GenBank/DDBJ databases">
        <authorList>
            <person name="de Groot N.N."/>
        </authorList>
    </citation>
    <scope>NUCLEOTIDE SEQUENCE [LARGE SCALE GENOMIC DNA]</scope>
    <source>
        <strain evidence="1 2">LMG 2247</strain>
    </source>
</reference>
<dbReference type="Proteomes" id="UP000199706">
    <property type="component" value="Unassembled WGS sequence"/>
</dbReference>
<gene>
    <name evidence="1" type="ORF">SAMN05216466_10513</name>
</gene>
<dbReference type="AlphaFoldDB" id="A0A1G7WR40"/>